<evidence type="ECO:0000256" key="1">
    <source>
        <dbReference type="ARBA" id="ARBA00022603"/>
    </source>
</evidence>
<dbReference type="Pfam" id="PF08241">
    <property type="entry name" value="Methyltransf_11"/>
    <property type="match status" value="1"/>
</dbReference>
<organism evidence="5 6">
    <name type="scientific">Paraburkholderia steynii</name>
    <dbReference type="NCBI Taxonomy" id="1245441"/>
    <lineage>
        <taxon>Bacteria</taxon>
        <taxon>Pseudomonadati</taxon>
        <taxon>Pseudomonadota</taxon>
        <taxon>Betaproteobacteria</taxon>
        <taxon>Burkholderiales</taxon>
        <taxon>Burkholderiaceae</taxon>
        <taxon>Paraburkholderia</taxon>
    </lineage>
</organism>
<dbReference type="PANTHER" id="PTHR43464">
    <property type="entry name" value="METHYLTRANSFERASE"/>
    <property type="match status" value="1"/>
</dbReference>
<dbReference type="InterPro" id="IPR029063">
    <property type="entry name" value="SAM-dependent_MTases_sf"/>
</dbReference>
<evidence type="ECO:0000313" key="5">
    <source>
        <dbReference type="EMBL" id="SDI26315.1"/>
    </source>
</evidence>
<evidence type="ECO:0000256" key="3">
    <source>
        <dbReference type="ARBA" id="ARBA00022691"/>
    </source>
</evidence>
<proteinExistence type="predicted"/>
<protein>
    <submittedName>
        <fullName evidence="5">Ubiquinone/menaquinone biosynthesis C-methylase UbiE</fullName>
    </submittedName>
</protein>
<dbReference type="GO" id="GO:0008757">
    <property type="term" value="F:S-adenosylmethionine-dependent methyltransferase activity"/>
    <property type="evidence" value="ECO:0007669"/>
    <property type="project" value="InterPro"/>
</dbReference>
<evidence type="ECO:0000256" key="2">
    <source>
        <dbReference type="ARBA" id="ARBA00022679"/>
    </source>
</evidence>
<dbReference type="Gene3D" id="3.40.50.150">
    <property type="entry name" value="Vaccinia Virus protein VP39"/>
    <property type="match status" value="1"/>
</dbReference>
<dbReference type="InterPro" id="IPR013216">
    <property type="entry name" value="Methyltransf_11"/>
</dbReference>
<feature type="domain" description="Methyltransferase type 11" evidence="4">
    <location>
        <begin position="64"/>
        <end position="158"/>
    </location>
</feature>
<keyword evidence="1" id="KW-0489">Methyltransferase</keyword>
<dbReference type="EMBL" id="FNDI01000014">
    <property type="protein sequence ID" value="SDI26315.1"/>
    <property type="molecule type" value="Genomic_DNA"/>
</dbReference>
<reference evidence="5" key="1">
    <citation type="submission" date="2016-10" db="EMBL/GenBank/DDBJ databases">
        <authorList>
            <person name="Varghese N."/>
            <person name="Submissions S."/>
        </authorList>
    </citation>
    <scope>NUCLEOTIDE SEQUENCE [LARGE SCALE GENOMIC DNA]</scope>
    <source>
        <strain evidence="5">YR281</strain>
    </source>
</reference>
<evidence type="ECO:0000259" key="4">
    <source>
        <dbReference type="Pfam" id="PF08241"/>
    </source>
</evidence>
<accession>A0A7Z7B9T2</accession>
<dbReference type="PANTHER" id="PTHR43464:SF19">
    <property type="entry name" value="UBIQUINONE BIOSYNTHESIS O-METHYLTRANSFERASE, MITOCHONDRIAL"/>
    <property type="match status" value="1"/>
</dbReference>
<evidence type="ECO:0000313" key="6">
    <source>
        <dbReference type="Proteomes" id="UP000198900"/>
    </source>
</evidence>
<gene>
    <name evidence="5" type="ORF">SAMN04487926_11465</name>
</gene>
<dbReference type="Proteomes" id="UP000198900">
    <property type="component" value="Unassembled WGS sequence"/>
</dbReference>
<comment type="caution">
    <text evidence="5">The sequence shown here is derived from an EMBL/GenBank/DDBJ whole genome shotgun (WGS) entry which is preliminary data.</text>
</comment>
<dbReference type="SUPFAM" id="SSF53335">
    <property type="entry name" value="S-adenosyl-L-methionine-dependent methyltransferases"/>
    <property type="match status" value="1"/>
</dbReference>
<dbReference type="AlphaFoldDB" id="A0A7Z7B9T2"/>
<keyword evidence="5" id="KW-0830">Ubiquinone</keyword>
<keyword evidence="6" id="KW-1185">Reference proteome</keyword>
<name>A0A7Z7B9T2_9BURK</name>
<sequence>MTYCVDKNERSKTTTALIPMSKAPSLQLDSATLADEYDRLGIRQFNHGLQLLDALDLREGERVLDIGCGTGRLTESAAQRVGAQGEVLGIDPLPLRVERALQRAQGRFAARVGRAEQLAGIADAHFDVVYLNSVIHWIPDQQAALREAWRVLKPGGRIGFTTMPADVPHDLHRVLHALIAEDPVSQQAEIGAPNKLTRESTATLVASVGFEPTLNEIREFDDAFDNVDDVLSFSRASSFGNFLSSLPDPHVARLREHLADALESHRGPRGLQLTRRMIFTTARKPLAH</sequence>
<keyword evidence="3" id="KW-0949">S-adenosyl-L-methionine</keyword>
<dbReference type="CDD" id="cd02440">
    <property type="entry name" value="AdoMet_MTases"/>
    <property type="match status" value="1"/>
</dbReference>
<keyword evidence="2" id="KW-0808">Transferase</keyword>
<dbReference type="GO" id="GO:0032259">
    <property type="term" value="P:methylation"/>
    <property type="evidence" value="ECO:0007669"/>
    <property type="project" value="UniProtKB-KW"/>
</dbReference>